<feature type="region of interest" description="Disordered" evidence="6">
    <location>
        <begin position="138"/>
        <end position="229"/>
    </location>
</feature>
<dbReference type="GO" id="GO:0051087">
    <property type="term" value="F:protein-folding chaperone binding"/>
    <property type="evidence" value="ECO:0007669"/>
    <property type="project" value="UniProtKB-ARBA"/>
</dbReference>
<dbReference type="Pfam" id="PF00400">
    <property type="entry name" value="WD40"/>
    <property type="match status" value="2"/>
</dbReference>
<evidence type="ECO:0000256" key="1">
    <source>
        <dbReference type="ARBA" id="ARBA00022574"/>
    </source>
</evidence>
<reference evidence="8 9" key="1">
    <citation type="submission" date="2018-10" db="EMBL/GenBank/DDBJ databases">
        <title>A high-quality apple genome assembly.</title>
        <authorList>
            <person name="Hu J."/>
        </authorList>
    </citation>
    <scope>NUCLEOTIDE SEQUENCE [LARGE SCALE GENOMIC DNA]</scope>
    <source>
        <strain evidence="9">cv. HFTH1</strain>
        <tissue evidence="8">Young leaf</tissue>
    </source>
</reference>
<dbReference type="SUPFAM" id="SSF49764">
    <property type="entry name" value="HSP20-like chaperones"/>
    <property type="match status" value="1"/>
</dbReference>
<proteinExistence type="inferred from homology"/>
<dbReference type="Pfam" id="PF04969">
    <property type="entry name" value="CS"/>
    <property type="match status" value="1"/>
</dbReference>
<feature type="compositionally biased region" description="Polar residues" evidence="6">
    <location>
        <begin position="209"/>
        <end position="229"/>
    </location>
</feature>
<evidence type="ECO:0000256" key="5">
    <source>
        <dbReference type="PROSITE-ProRule" id="PRU00221"/>
    </source>
</evidence>
<evidence type="ECO:0000256" key="4">
    <source>
        <dbReference type="ARBA" id="ARBA00067235"/>
    </source>
</evidence>
<feature type="repeat" description="WD" evidence="5">
    <location>
        <begin position="296"/>
        <end position="339"/>
    </location>
</feature>
<dbReference type="PROSITE" id="PS50294">
    <property type="entry name" value="WD_REPEATS_REGION"/>
    <property type="match status" value="1"/>
</dbReference>
<dbReference type="InterPro" id="IPR008978">
    <property type="entry name" value="HSP20-like_chaperone"/>
</dbReference>
<feature type="compositionally biased region" description="Basic and acidic residues" evidence="6">
    <location>
        <begin position="159"/>
        <end position="183"/>
    </location>
</feature>
<feature type="domain" description="CS" evidence="7">
    <location>
        <begin position="6"/>
        <end position="95"/>
    </location>
</feature>
<gene>
    <name evidence="8" type="ORF">DVH24_018975</name>
</gene>
<dbReference type="GO" id="GO:0101031">
    <property type="term" value="C:protein folding chaperone complex"/>
    <property type="evidence" value="ECO:0007669"/>
    <property type="project" value="UniProtKB-ARBA"/>
</dbReference>
<name>A0A498KW66_MALDO</name>
<keyword evidence="1 5" id="KW-0853">WD repeat</keyword>
<dbReference type="InterPro" id="IPR036322">
    <property type="entry name" value="WD40_repeat_dom_sf"/>
</dbReference>
<evidence type="ECO:0000256" key="3">
    <source>
        <dbReference type="ARBA" id="ARBA00025733"/>
    </source>
</evidence>
<protein>
    <recommendedName>
        <fullName evidence="4">Co-chaperone protein p23-1</fullName>
    </recommendedName>
</protein>
<dbReference type="Gene3D" id="2.60.40.790">
    <property type="match status" value="1"/>
</dbReference>
<dbReference type="AlphaFoldDB" id="A0A498KW66"/>
<accession>A0A498KW66</accession>
<dbReference type="InterPro" id="IPR039328">
    <property type="entry name" value="WDR89"/>
</dbReference>
<comment type="similarity">
    <text evidence="3">Belongs to the p23/wos2 family.</text>
</comment>
<dbReference type="SMART" id="SM00320">
    <property type="entry name" value="WD40"/>
    <property type="match status" value="2"/>
</dbReference>
<dbReference type="GO" id="GO:0051879">
    <property type="term" value="F:Hsp90 protein binding"/>
    <property type="evidence" value="ECO:0007669"/>
    <property type="project" value="UniProtKB-ARBA"/>
</dbReference>
<organism evidence="8 9">
    <name type="scientific">Malus domestica</name>
    <name type="common">Apple</name>
    <name type="synonym">Pyrus malus</name>
    <dbReference type="NCBI Taxonomy" id="3750"/>
    <lineage>
        <taxon>Eukaryota</taxon>
        <taxon>Viridiplantae</taxon>
        <taxon>Streptophyta</taxon>
        <taxon>Embryophyta</taxon>
        <taxon>Tracheophyta</taxon>
        <taxon>Spermatophyta</taxon>
        <taxon>Magnoliopsida</taxon>
        <taxon>eudicotyledons</taxon>
        <taxon>Gunneridae</taxon>
        <taxon>Pentapetalae</taxon>
        <taxon>rosids</taxon>
        <taxon>fabids</taxon>
        <taxon>Rosales</taxon>
        <taxon>Rosaceae</taxon>
        <taxon>Amygdaloideae</taxon>
        <taxon>Maleae</taxon>
        <taxon>Malus</taxon>
    </lineage>
</organism>
<sequence>MRLVNSSSSGVKWAQRVDKVFITVLLPDAKDAKVKLEPEGVFSFSASAGAENHQYELKLDLFDKVNVEESKINVGVRSIFCIVEKAEPAWWNKLLRGDGKTPHYVKVDWDKWVDEDDDTAGSGLGDMDLGGMDFSKFGGMGGDDMGGMGDFDDSDEDLELSKPEDEATDKKEAEEQDAGKDGAEMEATDMEVEERPPSNPDPFKRISLKTPSKQTSATTMSSKSSPTRTLPQSLRFCKFVLKPEGLCLFGFYDYSLGVEFLWGFGGRDDWTAMAVSLSTNAVKVYSPVTGQYYGECKGHSATINQIAFSGPSTPHILHSCSSDGTIRAWDTRTFQQVRFSSCSCRHKQTMFHLSIPALLRDFQLFVRRIREQSSSRGILFWDWRNDKQVACLEDSHVEDVTQVHFIPDHQNKLLSASIDGLMCIFDTEGDINEDNHLDSVLNVGTSIGKVGFFGETYQKLWCLTHIETLSIWDWKDASERASRMLVLWLLKAGHSTIEAEKLWVIGGTDTGTLGYFPVSYEGNKAIGSAEAVLGGGHTGVVRSVLPMSSTPSGSSQGHGIFGWTGGEDGRLCCWLSDNAPR</sequence>
<dbReference type="Proteomes" id="UP000290289">
    <property type="component" value="Unassembled WGS sequence"/>
</dbReference>
<dbReference type="EMBL" id="RDQH01000114">
    <property type="protein sequence ID" value="RXI09925.1"/>
    <property type="molecule type" value="Genomic_DNA"/>
</dbReference>
<dbReference type="Gene3D" id="2.130.10.10">
    <property type="entry name" value="YVTN repeat-like/Quinoprotein amine dehydrogenase"/>
    <property type="match status" value="2"/>
</dbReference>
<dbReference type="InterPro" id="IPR001680">
    <property type="entry name" value="WD40_rpt"/>
</dbReference>
<evidence type="ECO:0000313" key="8">
    <source>
        <dbReference type="EMBL" id="RXI09925.1"/>
    </source>
</evidence>
<dbReference type="PROSITE" id="PS50082">
    <property type="entry name" value="WD_REPEATS_2"/>
    <property type="match status" value="1"/>
</dbReference>
<dbReference type="PANTHER" id="PTHR22889">
    <property type="entry name" value="WD REPEAT-CONTAINING PROTEIN 89"/>
    <property type="match status" value="1"/>
</dbReference>
<dbReference type="InterPro" id="IPR015943">
    <property type="entry name" value="WD40/YVTN_repeat-like_dom_sf"/>
</dbReference>
<dbReference type="GO" id="GO:0009408">
    <property type="term" value="P:response to heat"/>
    <property type="evidence" value="ECO:0007669"/>
    <property type="project" value="UniProtKB-ARBA"/>
</dbReference>
<dbReference type="PANTHER" id="PTHR22889:SF0">
    <property type="entry name" value="WD REPEAT-CONTAINING PROTEIN 89"/>
    <property type="match status" value="1"/>
</dbReference>
<comment type="caution">
    <text evidence="8">The sequence shown here is derived from an EMBL/GenBank/DDBJ whole genome shotgun (WGS) entry which is preliminary data.</text>
</comment>
<feature type="compositionally biased region" description="Gly residues" evidence="6">
    <location>
        <begin position="138"/>
        <end position="149"/>
    </location>
</feature>
<dbReference type="PROSITE" id="PS51203">
    <property type="entry name" value="CS"/>
    <property type="match status" value="1"/>
</dbReference>
<dbReference type="CDD" id="cd06465">
    <property type="entry name" value="p23_hB-ind1_like"/>
    <property type="match status" value="1"/>
</dbReference>
<evidence type="ECO:0000313" key="9">
    <source>
        <dbReference type="Proteomes" id="UP000290289"/>
    </source>
</evidence>
<keyword evidence="2" id="KW-0677">Repeat</keyword>
<evidence type="ECO:0000256" key="6">
    <source>
        <dbReference type="SAM" id="MobiDB-lite"/>
    </source>
</evidence>
<dbReference type="FunFam" id="2.60.40.790:FF:000013">
    <property type="entry name" value="Very-long-chain (3R)-3-hydroxyacyl-CoA dehydratase"/>
    <property type="match status" value="1"/>
</dbReference>
<keyword evidence="9" id="KW-1185">Reference proteome</keyword>
<evidence type="ECO:0000256" key="2">
    <source>
        <dbReference type="ARBA" id="ARBA00022737"/>
    </source>
</evidence>
<evidence type="ECO:0000259" key="7">
    <source>
        <dbReference type="PROSITE" id="PS51203"/>
    </source>
</evidence>
<dbReference type="InterPro" id="IPR007052">
    <property type="entry name" value="CS_dom"/>
</dbReference>
<dbReference type="SUPFAM" id="SSF50978">
    <property type="entry name" value="WD40 repeat-like"/>
    <property type="match status" value="1"/>
</dbReference>